<accession>A0AC35GLQ4</accession>
<sequence length="120" mass="13087">MGGSKSKCKKCGYEGKIERHYSFIGLTACLGLTCICCIGPCIAHLCRQKHCQSCYRMKFEKAVPILQKQLCFIDNKLSTREPPTSLLSTIILPNNAAAVSNNNDNVVAVVIPENVAVIAK</sequence>
<dbReference type="Proteomes" id="UP000887580">
    <property type="component" value="Unplaced"/>
</dbReference>
<evidence type="ECO:0000313" key="1">
    <source>
        <dbReference type="Proteomes" id="UP000887580"/>
    </source>
</evidence>
<proteinExistence type="predicted"/>
<organism evidence="1 2">
    <name type="scientific">Panagrolaimus sp. PS1159</name>
    <dbReference type="NCBI Taxonomy" id="55785"/>
    <lineage>
        <taxon>Eukaryota</taxon>
        <taxon>Metazoa</taxon>
        <taxon>Ecdysozoa</taxon>
        <taxon>Nematoda</taxon>
        <taxon>Chromadorea</taxon>
        <taxon>Rhabditida</taxon>
        <taxon>Tylenchina</taxon>
        <taxon>Panagrolaimomorpha</taxon>
        <taxon>Panagrolaimoidea</taxon>
        <taxon>Panagrolaimidae</taxon>
        <taxon>Panagrolaimus</taxon>
    </lineage>
</organism>
<protein>
    <submittedName>
        <fullName evidence="2">Uncharacterized protein</fullName>
    </submittedName>
</protein>
<name>A0AC35GLQ4_9BILA</name>
<reference evidence="2" key="1">
    <citation type="submission" date="2022-11" db="UniProtKB">
        <authorList>
            <consortium name="WormBaseParasite"/>
        </authorList>
    </citation>
    <scope>IDENTIFICATION</scope>
</reference>
<evidence type="ECO:0000313" key="2">
    <source>
        <dbReference type="WBParaSite" id="PS1159_v2.g6388.t1"/>
    </source>
</evidence>
<dbReference type="WBParaSite" id="PS1159_v2.g6388.t1">
    <property type="protein sequence ID" value="PS1159_v2.g6388.t1"/>
    <property type="gene ID" value="PS1159_v2.g6388"/>
</dbReference>